<name>A0AAW5QTB9_9HYPH</name>
<dbReference type="InterPro" id="IPR025195">
    <property type="entry name" value="GTA_TIM_dom"/>
</dbReference>
<protein>
    <submittedName>
        <fullName evidence="4">Glycoside hydrolase/phage tail family protein</fullName>
    </submittedName>
</protein>
<feature type="domain" description="GTA TIM-barrel-like" evidence="1">
    <location>
        <begin position="447"/>
        <end position="750"/>
    </location>
</feature>
<feature type="domain" description="Rcc01698-like C-terminal" evidence="3">
    <location>
        <begin position="1076"/>
        <end position="1174"/>
    </location>
</feature>
<organism evidence="4 5">
    <name type="scientific">Microbaculum marinisediminis</name>
    <dbReference type="NCBI Taxonomy" id="2931392"/>
    <lineage>
        <taxon>Bacteria</taxon>
        <taxon>Pseudomonadati</taxon>
        <taxon>Pseudomonadota</taxon>
        <taxon>Alphaproteobacteria</taxon>
        <taxon>Hyphomicrobiales</taxon>
        <taxon>Tepidamorphaceae</taxon>
        <taxon>Microbaculum</taxon>
    </lineage>
</organism>
<dbReference type="Gene3D" id="3.20.20.80">
    <property type="entry name" value="Glycosidases"/>
    <property type="match status" value="1"/>
</dbReference>
<keyword evidence="4" id="KW-0378">Hydrolase</keyword>
<reference evidence="4 5" key="1">
    <citation type="submission" date="2022-04" db="EMBL/GenBank/DDBJ databases">
        <authorList>
            <person name="Ye Y.-Q."/>
            <person name="Du Z.-J."/>
        </authorList>
    </citation>
    <scope>NUCLEOTIDE SEQUENCE [LARGE SCALE GENOMIC DNA]</scope>
    <source>
        <strain evidence="4 5">A6E488</strain>
    </source>
</reference>
<dbReference type="InterPro" id="IPR017853">
    <property type="entry name" value="GH"/>
</dbReference>
<comment type="caution">
    <text evidence="4">The sequence shown here is derived from an EMBL/GenBank/DDBJ whole genome shotgun (WGS) entry which is preliminary data.</text>
</comment>
<evidence type="ECO:0000313" key="5">
    <source>
        <dbReference type="Proteomes" id="UP001320898"/>
    </source>
</evidence>
<gene>
    <name evidence="4" type="ORF">MUB46_04960</name>
</gene>
<keyword evidence="5" id="KW-1185">Reference proteome</keyword>
<dbReference type="SUPFAM" id="SSF51445">
    <property type="entry name" value="(Trans)glycosidases"/>
    <property type="match status" value="1"/>
</dbReference>
<dbReference type="GO" id="GO:0016787">
    <property type="term" value="F:hydrolase activity"/>
    <property type="evidence" value="ECO:0007669"/>
    <property type="project" value="UniProtKB-KW"/>
</dbReference>
<proteinExistence type="predicted"/>
<dbReference type="InterPro" id="IPR056490">
    <property type="entry name" value="Rcc01698_C"/>
</dbReference>
<evidence type="ECO:0000259" key="2">
    <source>
        <dbReference type="Pfam" id="PF13550"/>
    </source>
</evidence>
<dbReference type="Pfam" id="PF13547">
    <property type="entry name" value="GTA_TIM"/>
    <property type="match status" value="1"/>
</dbReference>
<evidence type="ECO:0000259" key="3">
    <source>
        <dbReference type="Pfam" id="PF23666"/>
    </source>
</evidence>
<dbReference type="EMBL" id="JALIDZ010000002">
    <property type="protein sequence ID" value="MCT8971205.1"/>
    <property type="molecule type" value="Genomic_DNA"/>
</dbReference>
<dbReference type="RefSeq" id="WP_261614775.1">
    <property type="nucleotide sequence ID" value="NZ_JALIDZ010000002.1"/>
</dbReference>
<dbReference type="Pfam" id="PF13550">
    <property type="entry name" value="Phage-tail_3"/>
    <property type="match status" value="1"/>
</dbReference>
<evidence type="ECO:0000259" key="1">
    <source>
        <dbReference type="Pfam" id="PF13547"/>
    </source>
</evidence>
<dbReference type="Pfam" id="PF23666">
    <property type="entry name" value="Rcc01698_C"/>
    <property type="match status" value="1"/>
</dbReference>
<dbReference type="Proteomes" id="UP001320898">
    <property type="component" value="Unassembled WGS sequence"/>
</dbReference>
<sequence length="1336" mass="143009">MATLLLSVAGSVIGGAIGGPAGAVIGRALGGLAGAAVDQTLLASTAARPGRVGPRLTAVDITGSTEGAAMTRLVGRTRLSGQMIWATRFREDAVTDDSGGGKGLGGGGGSTTTYTYYANFAVALCEGPVDRIGRIWADGRELDQDSDDVVIRKHRGRSNQGRDSLIEAKEGTDATPGYRGVAYVVFENMALETYGNRMPVITAEVYRCVGDLEPLVPAVALIPGTTEFGYDPGTVNRLSGQASYTADNRHTLEAPSDLVASLDLLGSVAENCGSIVLVVAWFGTDLRCGHCEIRPKVESRAKTTMKDGMPYAWRVAGEDRATADLVSQLPGAIPAFGGAPNDASVIACIKELKARGYHVTLYPFVMMDIEAGNALPDPYSDNAGTTGQPAYPWRGRVTCSPAPGHAGSPDRTAAAAAQVAAFVGTAQASDFAASAGTVVDYTGPAEWSYRRFVLHMATLADLAARAGAPVDAFTIGSEMVGLTTVRSSASAYPFVDALVDLLGEARAILGGGTKLGYAADWSEYHSHRPDDGSGDVRFHLDPLWSDAALDFVGIDNYMPLSDWRDGTDHLDYANTGPTAIHDRAYLTANIAGGEYYDWYYASQADRDAQIRTPIADGAYGKPWVFRNKDIRGWWENAHHDRPGGSESGAPTGWTPEGKPIWFTEFGCPAVDKGPNQPNVFYDPKSSESVLPHYSSGARDDAAQRAYLQAMLDYWTDPANNPSSGVYSGRMVNRERMAVWAWDARMGPSFPQDEATWADAPNWEYGHWISGRLGAAPAREAVTHLLARYDIPLSLRDVRDMAGVVDAVVVDRLMSIRAVLDAIQPAYLFQAFESQGQLRFASRLGAPVIRDVGLDDLVDIGAPDGGAGEVGTDRYARTRGQETELPDAVKIAYGDPVNDDLAAGVEARRSDGGSMRVEQVSLPVVMGEARARALAETLLFDAWVGRERLEFALPPAHLDLDPGDVIRFEPGGDANGQETWRLAEIDDGAYRRLRAIRVEANLFDAAAMPRRARPVVSVPALGAPLAVFLDGALLQDADDPHAGYVAAFVAPWPGSVAVYKSPAETGFVLDTMLPTPATVGTTAFDFYSGPLWRWDRVNDLYVDLEAGTLASAEAINVLAGVNALAVETADGEWEIVQFQTAELIDVNRYKLSLLLRGQRGSEHAMRDPVAAGARVLILDAALRQPDLSDADMGLPYTWRVGPASRDVSDASFGVHTITMAGKGRRPLAPVHLAGRRDHATGDWTLAWVRRTRVGGDSWNQTEVPLAEEDEAYELEILDAPGGAVLRTVALTEPRYLYTAAAQTADFGAPQWTVPIRVRQMSASFGAGVAAEALTWDH</sequence>
<feature type="domain" description="Tip attachment protein J" evidence="2">
    <location>
        <begin position="811"/>
        <end position="986"/>
    </location>
</feature>
<evidence type="ECO:0000313" key="4">
    <source>
        <dbReference type="EMBL" id="MCT8971205.1"/>
    </source>
</evidence>
<dbReference type="CDD" id="cd19607">
    <property type="entry name" value="GTA_TIM-barrel-like"/>
    <property type="match status" value="1"/>
</dbReference>
<accession>A0AAW5QTB9</accession>
<dbReference type="InterPro" id="IPR032876">
    <property type="entry name" value="J_dom"/>
</dbReference>